<sequence length="251" mass="28301">MRSQAIRILGIILFCSLFPASSYGRSYFYYDDGTDTIIGLGSGNYQFSDSESDNLRQTPSTLSYDDELKSIDSYHLFVEGYEASSLAFGLQLISATGKRTFVEDWNLTKSDAYSYRKEQEISIQHILASVNLIIGSRRMHIGFMAGFGFSKYSFKETTTVIATKSNEQYRLGYEFQENGETTGRFTSMNGAYIGITFTEDIGLRTGYYDIKTKFPDLQIRKLDSDGRVVSTKDFAVDASGSIMYITLTKLF</sequence>
<name>A0A2A4SSU2_9DELT</name>
<accession>A0A2A4SSU2</accession>
<proteinExistence type="predicted"/>
<comment type="caution">
    <text evidence="1">The sequence shown here is derived from an EMBL/GenBank/DDBJ whole genome shotgun (WGS) entry which is preliminary data.</text>
</comment>
<organism evidence="1 2">
    <name type="scientific">SAR324 cluster bacterium</name>
    <dbReference type="NCBI Taxonomy" id="2024889"/>
    <lineage>
        <taxon>Bacteria</taxon>
        <taxon>Deltaproteobacteria</taxon>
        <taxon>SAR324 cluster</taxon>
    </lineage>
</organism>
<dbReference type="AlphaFoldDB" id="A0A2A4SSU2"/>
<reference evidence="2" key="1">
    <citation type="submission" date="2017-08" db="EMBL/GenBank/DDBJ databases">
        <title>A dynamic microbial community with high functional redundancy inhabits the cold, oxic subseafloor aquifer.</title>
        <authorList>
            <person name="Tully B.J."/>
            <person name="Wheat C.G."/>
            <person name="Glazer B.T."/>
            <person name="Huber J.A."/>
        </authorList>
    </citation>
    <scope>NUCLEOTIDE SEQUENCE [LARGE SCALE GENOMIC DNA]</scope>
</reference>
<evidence type="ECO:0008006" key="3">
    <source>
        <dbReference type="Google" id="ProtNLM"/>
    </source>
</evidence>
<evidence type="ECO:0000313" key="1">
    <source>
        <dbReference type="EMBL" id="PCI24141.1"/>
    </source>
</evidence>
<evidence type="ECO:0000313" key="2">
    <source>
        <dbReference type="Proteomes" id="UP000218113"/>
    </source>
</evidence>
<gene>
    <name evidence="1" type="ORF">COB67_11895</name>
</gene>
<dbReference type="EMBL" id="NVSR01000127">
    <property type="protein sequence ID" value="PCI24141.1"/>
    <property type="molecule type" value="Genomic_DNA"/>
</dbReference>
<protein>
    <recommendedName>
        <fullName evidence="3">Outer membrane protein beta-barrel domain-containing protein</fullName>
    </recommendedName>
</protein>
<dbReference type="Proteomes" id="UP000218113">
    <property type="component" value="Unassembled WGS sequence"/>
</dbReference>